<keyword evidence="3" id="KW-0809">Transit peptide</keyword>
<reference evidence="13 14" key="1">
    <citation type="submission" date="2014-09" db="EMBL/GenBank/DDBJ databases">
        <authorList>
            <person name="Loux Valentin"/>
            <person name="Dugat Thibaut"/>
        </authorList>
    </citation>
    <scope>NUCLEOTIDE SEQUENCE [LARGE SCALE GENOMIC DNA]</scope>
    <source>
        <strain evidence="13 14">BOV-10_179</strain>
    </source>
</reference>
<dbReference type="EC" id="3.1.1.93" evidence="4"/>
<dbReference type="InterPro" id="IPR022742">
    <property type="entry name" value="Hydrolase_4"/>
</dbReference>
<accession>A0A098EF64</accession>
<evidence type="ECO:0000256" key="5">
    <source>
        <dbReference type="ARBA" id="ARBA00039314"/>
    </source>
</evidence>
<evidence type="ECO:0000256" key="8">
    <source>
        <dbReference type="ARBA" id="ARBA00042704"/>
    </source>
</evidence>
<evidence type="ECO:0000256" key="4">
    <source>
        <dbReference type="ARBA" id="ARBA00039132"/>
    </source>
</evidence>
<protein>
    <recommendedName>
        <fullName evidence="5">Palmitoyl-protein thioesterase ABHD10, mitochondrial</fullName>
        <ecNumber evidence="4">3.1.1.93</ecNumber>
        <ecNumber evidence="1">3.1.2.22</ecNumber>
    </recommendedName>
    <alternativeName>
        <fullName evidence="7">Acyl-protein thioesterase ABHD10</fullName>
    </alternativeName>
    <alternativeName>
        <fullName evidence="8">Alpha/beta hydrolase domain-containing protein 10</fullName>
    </alternativeName>
    <alternativeName>
        <fullName evidence="6">Mycophenolic acid acyl-glucuronide esterase, mitochondrial</fullName>
    </alternativeName>
</protein>
<evidence type="ECO:0000256" key="9">
    <source>
        <dbReference type="ARBA" id="ARBA00046047"/>
    </source>
</evidence>
<gene>
    <name evidence="13" type="ORF">ANAPHAGO_00624</name>
</gene>
<dbReference type="Proteomes" id="UP000055047">
    <property type="component" value="Unassembled WGS sequence"/>
</dbReference>
<dbReference type="Pfam" id="PF12146">
    <property type="entry name" value="Hydrolase_4"/>
    <property type="match status" value="1"/>
</dbReference>
<comment type="catalytic activity">
    <reaction evidence="10">
        <text>S-hexadecanoyl-L-cysteinyl-[protein] + H2O = L-cysteinyl-[protein] + hexadecanoate + H(+)</text>
        <dbReference type="Rhea" id="RHEA:19233"/>
        <dbReference type="Rhea" id="RHEA-COMP:10131"/>
        <dbReference type="Rhea" id="RHEA-COMP:11032"/>
        <dbReference type="ChEBI" id="CHEBI:7896"/>
        <dbReference type="ChEBI" id="CHEBI:15377"/>
        <dbReference type="ChEBI" id="CHEBI:15378"/>
        <dbReference type="ChEBI" id="CHEBI:29950"/>
        <dbReference type="ChEBI" id="CHEBI:74151"/>
        <dbReference type="EC" id="3.1.2.22"/>
    </reaction>
    <physiologicalReaction direction="left-to-right" evidence="10">
        <dbReference type="Rhea" id="RHEA:19234"/>
    </physiologicalReaction>
</comment>
<dbReference type="GO" id="GO:0008474">
    <property type="term" value="F:palmitoyl-(protein) hydrolase activity"/>
    <property type="evidence" value="ECO:0007669"/>
    <property type="project" value="UniProtKB-EC"/>
</dbReference>
<dbReference type="PRINTS" id="PR00111">
    <property type="entry name" value="ABHYDROLASE"/>
</dbReference>
<dbReference type="AlphaFoldDB" id="A0A098EF64"/>
<dbReference type="GO" id="GO:0102390">
    <property type="term" value="F:mycophenolic acid acyl-glucuronide esterase activity"/>
    <property type="evidence" value="ECO:0007669"/>
    <property type="project" value="UniProtKB-EC"/>
</dbReference>
<dbReference type="PANTHER" id="PTHR16138:SF7">
    <property type="entry name" value="PALMITOYL-PROTEIN THIOESTERASE ABHD10, MITOCHONDRIAL"/>
    <property type="match status" value="1"/>
</dbReference>
<evidence type="ECO:0000256" key="11">
    <source>
        <dbReference type="ARBA" id="ARBA00047972"/>
    </source>
</evidence>
<dbReference type="InterPro" id="IPR000073">
    <property type="entry name" value="AB_hydrolase_1"/>
</dbReference>
<organism evidence="13 14">
    <name type="scientific">Anaplasma phagocytophilum</name>
    <name type="common">Ehrlichia phagocytophila</name>
    <dbReference type="NCBI Taxonomy" id="948"/>
    <lineage>
        <taxon>Bacteria</taxon>
        <taxon>Pseudomonadati</taxon>
        <taxon>Pseudomonadota</taxon>
        <taxon>Alphaproteobacteria</taxon>
        <taxon>Rickettsiales</taxon>
        <taxon>Anaplasmataceae</taxon>
        <taxon>Anaplasma</taxon>
        <taxon>phagocytophilum group</taxon>
    </lineage>
</organism>
<evidence type="ECO:0000256" key="10">
    <source>
        <dbReference type="ARBA" id="ARBA00047409"/>
    </source>
</evidence>
<dbReference type="RefSeq" id="WP_060757564.1">
    <property type="nucleotide sequence ID" value="NZ_CCXQ01000014.1"/>
</dbReference>
<dbReference type="Gene3D" id="3.40.50.1820">
    <property type="entry name" value="alpha/beta hydrolase"/>
    <property type="match status" value="1"/>
</dbReference>
<dbReference type="GO" id="GO:0004553">
    <property type="term" value="F:hydrolase activity, hydrolyzing O-glycosyl compounds"/>
    <property type="evidence" value="ECO:0007669"/>
    <property type="project" value="TreeGrafter"/>
</dbReference>
<evidence type="ECO:0000256" key="2">
    <source>
        <dbReference type="ARBA" id="ARBA00022801"/>
    </source>
</evidence>
<dbReference type="EC" id="3.1.2.22" evidence="1"/>
<name>A0A098EF64_ANAPH</name>
<sequence length="286" mass="31873">MKEHKIEYLKLDDGSSIAYQHNKKQSNATVVCMGGFSSEMHGAKGSALFGHCSAEDIDCIVFDYLGHGVSSGDFKQYSIRDWYENCCHVIESLTQKPLILVGTSMGGWLMLHVAMSYASRILGLVGFAPAPDFTETLEISSDEKQEIENTGFATSYVERMCGLLGLSQESRNATIRSLSKEKSLHILQNEEVTILKNNRSYTITPRLKEDSKNYLLLDMPEIPIDCDTVLIHSIADQVIPYSSSLSIAEKIRSKNVSVHLIKSSDHLLIDEQPLKIAYSAVRNFIT</sequence>
<dbReference type="SUPFAM" id="SSF53474">
    <property type="entry name" value="alpha/beta-Hydrolases"/>
    <property type="match status" value="1"/>
</dbReference>
<evidence type="ECO:0000313" key="14">
    <source>
        <dbReference type="Proteomes" id="UP000055047"/>
    </source>
</evidence>
<evidence type="ECO:0000256" key="6">
    <source>
        <dbReference type="ARBA" id="ARBA00041520"/>
    </source>
</evidence>
<evidence type="ECO:0000256" key="7">
    <source>
        <dbReference type="ARBA" id="ARBA00042645"/>
    </source>
</evidence>
<dbReference type="InterPro" id="IPR029058">
    <property type="entry name" value="AB_hydrolase_fold"/>
</dbReference>
<comment type="catalytic activity">
    <reaction evidence="11">
        <text>mycophenolic acid O-acyl-beta-D-glucuronide + H2O = mycophenolate + D-glucuronate + H(+)</text>
        <dbReference type="Rhea" id="RHEA:34179"/>
        <dbReference type="ChEBI" id="CHEBI:15377"/>
        <dbReference type="ChEBI" id="CHEBI:15378"/>
        <dbReference type="ChEBI" id="CHEBI:58720"/>
        <dbReference type="ChEBI" id="CHEBI:62932"/>
        <dbReference type="ChEBI" id="CHEBI:66982"/>
        <dbReference type="EC" id="3.1.1.93"/>
    </reaction>
    <physiologicalReaction direction="left-to-right" evidence="11">
        <dbReference type="Rhea" id="RHEA:34180"/>
    </physiologicalReaction>
</comment>
<feature type="domain" description="Serine aminopeptidase S33" evidence="12">
    <location>
        <begin position="26"/>
        <end position="272"/>
    </location>
</feature>
<dbReference type="InterPro" id="IPR052382">
    <property type="entry name" value="ABHD10_acyl-thioesterase"/>
</dbReference>
<evidence type="ECO:0000256" key="1">
    <source>
        <dbReference type="ARBA" id="ARBA00012423"/>
    </source>
</evidence>
<dbReference type="EMBL" id="CCXQ01000014">
    <property type="protein sequence ID" value="CEG20440.1"/>
    <property type="molecule type" value="Genomic_DNA"/>
</dbReference>
<evidence type="ECO:0000313" key="13">
    <source>
        <dbReference type="EMBL" id="CEG20440.1"/>
    </source>
</evidence>
<dbReference type="PANTHER" id="PTHR16138">
    <property type="entry name" value="MYCOPHENOLIC ACID ACYL-GLUCURONIDE ESTERASE, MITOCHONDRIAL"/>
    <property type="match status" value="1"/>
</dbReference>
<evidence type="ECO:0000259" key="12">
    <source>
        <dbReference type="Pfam" id="PF12146"/>
    </source>
</evidence>
<keyword evidence="2 13" id="KW-0378">Hydrolase</keyword>
<proteinExistence type="predicted"/>
<comment type="function">
    <text evidence="9">Acts as an acyl-protein thioesterase that hydrolyzes fatty acids from acylated residues in proteins. Regulates the mitochondrial S-depalmitoylation of the nucleophilic active site residue of peroxiredoxin-5/PRDX5, a key antioxidant protein, therefore modulating mitochondrial antioxidant ability. Also catalyzes the deglucuronidation of mycophenolic acid acyl-glucuronide, an active metabolite of the immunosuppressant drug mycophenolate.</text>
</comment>
<evidence type="ECO:0000256" key="3">
    <source>
        <dbReference type="ARBA" id="ARBA00022946"/>
    </source>
</evidence>